<name>A0A5B6TIB8_9BACT</name>
<dbReference type="EMBL" id="VKKY01000001">
    <property type="protein sequence ID" value="KAA3440013.1"/>
    <property type="molecule type" value="Genomic_DNA"/>
</dbReference>
<keyword evidence="4" id="KW-0408">Iron</keyword>
<dbReference type="EC" id="3.5.1.88" evidence="4"/>
<protein>
    <recommendedName>
        <fullName evidence="4">Peptide deformylase</fullName>
        <shortName evidence="4">PDF</shortName>
        <ecNumber evidence="4">3.5.1.88</ecNumber>
    </recommendedName>
    <alternativeName>
        <fullName evidence="4">Polypeptide deformylase</fullName>
    </alternativeName>
</protein>
<dbReference type="RefSeq" id="WP_149089651.1">
    <property type="nucleotide sequence ID" value="NZ_VKKY01000001.1"/>
</dbReference>
<dbReference type="AlphaFoldDB" id="A0A5B6TIB8"/>
<dbReference type="PIRSF" id="PIRSF004749">
    <property type="entry name" value="Pep_def"/>
    <property type="match status" value="1"/>
</dbReference>
<feature type="binding site" evidence="4">
    <location>
        <position position="98"/>
    </location>
    <ligand>
        <name>Fe cation</name>
        <dbReference type="ChEBI" id="CHEBI:24875"/>
    </ligand>
</feature>
<dbReference type="PRINTS" id="PR01576">
    <property type="entry name" value="PDEFORMYLASE"/>
</dbReference>
<evidence type="ECO:0000313" key="6">
    <source>
        <dbReference type="Proteomes" id="UP000324133"/>
    </source>
</evidence>
<comment type="catalytic activity">
    <reaction evidence="4">
        <text>N-terminal N-formyl-L-methionyl-[peptide] + H2O = N-terminal L-methionyl-[peptide] + formate</text>
        <dbReference type="Rhea" id="RHEA:24420"/>
        <dbReference type="Rhea" id="RHEA-COMP:10639"/>
        <dbReference type="Rhea" id="RHEA-COMP:10640"/>
        <dbReference type="ChEBI" id="CHEBI:15377"/>
        <dbReference type="ChEBI" id="CHEBI:15740"/>
        <dbReference type="ChEBI" id="CHEBI:49298"/>
        <dbReference type="ChEBI" id="CHEBI:64731"/>
        <dbReference type="EC" id="3.5.1.88"/>
    </reaction>
</comment>
<dbReference type="GO" id="GO:0042586">
    <property type="term" value="F:peptide deformylase activity"/>
    <property type="evidence" value="ECO:0007669"/>
    <property type="project" value="UniProtKB-UniRule"/>
</dbReference>
<keyword evidence="3 4" id="KW-0378">Hydrolase</keyword>
<comment type="cofactor">
    <cofactor evidence="4">
        <name>Fe(2+)</name>
        <dbReference type="ChEBI" id="CHEBI:29033"/>
    </cofactor>
    <text evidence="4">Binds 1 Fe(2+) ion.</text>
</comment>
<evidence type="ECO:0000256" key="4">
    <source>
        <dbReference type="HAMAP-Rule" id="MF_00163"/>
    </source>
</evidence>
<comment type="similarity">
    <text evidence="1 4">Belongs to the polypeptide deformylase family.</text>
</comment>
<keyword evidence="2 4" id="KW-0479">Metal-binding</keyword>
<dbReference type="OrthoDB" id="9784988at2"/>
<evidence type="ECO:0000256" key="1">
    <source>
        <dbReference type="ARBA" id="ARBA00010759"/>
    </source>
</evidence>
<gene>
    <name evidence="4" type="primary">def</name>
    <name evidence="5" type="ORF">FOA19_04920</name>
</gene>
<dbReference type="Gene3D" id="3.90.45.10">
    <property type="entry name" value="Peptide deformylase"/>
    <property type="match status" value="1"/>
</dbReference>
<organism evidence="5 6">
    <name type="scientific">Rufibacter hautae</name>
    <dbReference type="NCBI Taxonomy" id="2595005"/>
    <lineage>
        <taxon>Bacteria</taxon>
        <taxon>Pseudomonadati</taxon>
        <taxon>Bacteroidota</taxon>
        <taxon>Cytophagia</taxon>
        <taxon>Cytophagales</taxon>
        <taxon>Hymenobacteraceae</taxon>
        <taxon>Rufibacter</taxon>
    </lineage>
</organism>
<evidence type="ECO:0000313" key="5">
    <source>
        <dbReference type="EMBL" id="KAA3440013.1"/>
    </source>
</evidence>
<dbReference type="NCBIfam" id="NF001159">
    <property type="entry name" value="PRK00150.1-3"/>
    <property type="match status" value="1"/>
</dbReference>
<dbReference type="InterPro" id="IPR023635">
    <property type="entry name" value="Peptide_deformylase"/>
</dbReference>
<keyword evidence="6" id="KW-1185">Reference proteome</keyword>
<comment type="function">
    <text evidence="4">Removes the formyl group from the N-terminal Met of newly synthesized proteins. Requires at least a dipeptide for an efficient rate of reaction. N-terminal L-methionine is a prerequisite for activity but the enzyme has broad specificity at other positions.</text>
</comment>
<dbReference type="HAMAP" id="MF_00163">
    <property type="entry name" value="Pep_deformylase"/>
    <property type="match status" value="1"/>
</dbReference>
<dbReference type="SUPFAM" id="SSF56420">
    <property type="entry name" value="Peptide deformylase"/>
    <property type="match status" value="1"/>
</dbReference>
<dbReference type="CDD" id="cd00487">
    <property type="entry name" value="Pep_deformylase"/>
    <property type="match status" value="1"/>
</dbReference>
<comment type="caution">
    <text evidence="5">The sequence shown here is derived from an EMBL/GenBank/DDBJ whole genome shotgun (WGS) entry which is preliminary data.</text>
</comment>
<feature type="active site" evidence="4">
    <location>
        <position position="141"/>
    </location>
</feature>
<keyword evidence="4" id="KW-0648">Protein biosynthesis</keyword>
<proteinExistence type="inferred from homology"/>
<reference evidence="5 6" key="1">
    <citation type="submission" date="2019-07" db="EMBL/GenBank/DDBJ databases">
        <title>Rufibacter sp. nov., isolated from lake sediment.</title>
        <authorList>
            <person name="Qu J.-H."/>
        </authorList>
    </citation>
    <scope>NUCLEOTIDE SEQUENCE [LARGE SCALE GENOMIC DNA]</scope>
    <source>
        <strain evidence="5 6">NBS58-1</strain>
    </source>
</reference>
<dbReference type="GO" id="GO:0006412">
    <property type="term" value="P:translation"/>
    <property type="evidence" value="ECO:0007669"/>
    <property type="project" value="UniProtKB-UniRule"/>
</dbReference>
<dbReference type="NCBIfam" id="TIGR00079">
    <property type="entry name" value="pept_deformyl"/>
    <property type="match status" value="1"/>
</dbReference>
<dbReference type="GO" id="GO:0046872">
    <property type="term" value="F:metal ion binding"/>
    <property type="evidence" value="ECO:0007669"/>
    <property type="project" value="UniProtKB-KW"/>
</dbReference>
<feature type="binding site" evidence="4">
    <location>
        <position position="144"/>
    </location>
    <ligand>
        <name>Fe cation</name>
        <dbReference type="ChEBI" id="CHEBI:24875"/>
    </ligand>
</feature>
<dbReference type="Pfam" id="PF01327">
    <property type="entry name" value="Pep_deformylase"/>
    <property type="match status" value="1"/>
</dbReference>
<sequence>MIYPIVAYGDPVLRTKAKDIPLDSPELEKLIEDMFETMYHAHGVGLAAPQIGKSIRLFVIDSNPFMDEDEKDQGVKKAFINPTILEESGEEWGFDEGCLSIPGVREEVWRLERIKIKYYDLQGNEYIEEFDDVTARVIQHEYDHIEGILFTDHLSALKKRLIKGKLTKITKGDVDADYRMKFAGLSKR</sequence>
<dbReference type="InterPro" id="IPR036821">
    <property type="entry name" value="Peptide_deformylase_sf"/>
</dbReference>
<evidence type="ECO:0000256" key="3">
    <source>
        <dbReference type="ARBA" id="ARBA00022801"/>
    </source>
</evidence>
<accession>A0A5B6TIB8</accession>
<dbReference type="Proteomes" id="UP000324133">
    <property type="component" value="Unassembled WGS sequence"/>
</dbReference>
<feature type="binding site" evidence="4">
    <location>
        <position position="140"/>
    </location>
    <ligand>
        <name>Fe cation</name>
        <dbReference type="ChEBI" id="CHEBI:24875"/>
    </ligand>
</feature>
<dbReference type="PANTHER" id="PTHR10458">
    <property type="entry name" value="PEPTIDE DEFORMYLASE"/>
    <property type="match status" value="1"/>
</dbReference>
<evidence type="ECO:0000256" key="2">
    <source>
        <dbReference type="ARBA" id="ARBA00022723"/>
    </source>
</evidence>
<dbReference type="PANTHER" id="PTHR10458:SF22">
    <property type="entry name" value="PEPTIDE DEFORMYLASE"/>
    <property type="match status" value="1"/>
</dbReference>